<dbReference type="PROSITE" id="PS51353">
    <property type="entry name" value="ARSC"/>
    <property type="match status" value="1"/>
</dbReference>
<gene>
    <name evidence="2" type="ordered locus">Sulac_0342</name>
</gene>
<dbReference type="KEGG" id="sap:Sulac_0342"/>
<evidence type="ECO:0000313" key="2">
    <source>
        <dbReference type="EMBL" id="AEW03911.1"/>
    </source>
</evidence>
<dbReference type="SUPFAM" id="SSF52833">
    <property type="entry name" value="Thioredoxin-like"/>
    <property type="match status" value="1"/>
</dbReference>
<name>G8TXL2_SULAD</name>
<comment type="similarity">
    <text evidence="1">Belongs to the ArsC family.</text>
</comment>
<dbReference type="STRING" id="679936.Sulac_0342"/>
<dbReference type="InterPro" id="IPR006660">
    <property type="entry name" value="Arsenate_reductase-like"/>
</dbReference>
<sequence length="81" mass="9210">MVLHPLAPEELARLAAKAGGMEALLSRKSPKYKEYAGRVTAPGDWLALMAEEPRLIRRPILERDTDVLIGFDPDEWQRRLL</sequence>
<proteinExistence type="inferred from homology"/>
<keyword evidence="3" id="KW-1185">Reference proteome</keyword>
<dbReference type="PATRIC" id="fig|679936.5.peg.345"/>
<protein>
    <submittedName>
        <fullName evidence="2">Arsenate reductase like protein</fullName>
    </submittedName>
</protein>
<reference evidence="3" key="1">
    <citation type="submission" date="2011-12" db="EMBL/GenBank/DDBJ databases">
        <title>The complete genome of chromosome of Sulfobacillus acidophilus DSM 10332.</title>
        <authorList>
            <person name="Lucas S."/>
            <person name="Han J."/>
            <person name="Lapidus A."/>
            <person name="Bruce D."/>
            <person name="Goodwin L."/>
            <person name="Pitluck S."/>
            <person name="Peters L."/>
            <person name="Kyrpides N."/>
            <person name="Mavromatis K."/>
            <person name="Ivanova N."/>
            <person name="Mikhailova N."/>
            <person name="Chertkov O."/>
            <person name="Saunders E."/>
            <person name="Detter J.C."/>
            <person name="Tapia R."/>
            <person name="Han C."/>
            <person name="Land M."/>
            <person name="Hauser L."/>
            <person name="Markowitz V."/>
            <person name="Cheng J.-F."/>
            <person name="Hugenholtz P."/>
            <person name="Woyke T."/>
            <person name="Wu D."/>
            <person name="Pukall R."/>
            <person name="Gehrich-Schroeter G."/>
            <person name="Schneider S."/>
            <person name="Klenk H.-P."/>
            <person name="Eisen J.A."/>
        </authorList>
    </citation>
    <scope>NUCLEOTIDE SEQUENCE [LARGE SCALE GENOMIC DNA]</scope>
    <source>
        <strain evidence="3">ATCC 700253 / DSM 10332 / NAL</strain>
    </source>
</reference>
<dbReference type="AlphaFoldDB" id="G8TXL2"/>
<evidence type="ECO:0000313" key="3">
    <source>
        <dbReference type="Proteomes" id="UP000005439"/>
    </source>
</evidence>
<dbReference type="Pfam" id="PF03960">
    <property type="entry name" value="ArsC"/>
    <property type="match status" value="1"/>
</dbReference>
<dbReference type="Gene3D" id="3.40.30.10">
    <property type="entry name" value="Glutaredoxin"/>
    <property type="match status" value="1"/>
</dbReference>
<dbReference type="EMBL" id="CP003179">
    <property type="protein sequence ID" value="AEW03911.1"/>
    <property type="molecule type" value="Genomic_DNA"/>
</dbReference>
<reference evidence="2 3" key="2">
    <citation type="journal article" date="2012" name="Stand. Genomic Sci.">
        <title>Complete genome sequence of the moderately thermophilic mineral-sulfide-oxidizing firmicute Sulfobacillus acidophilus type strain (NAL(T)).</title>
        <authorList>
            <person name="Anderson I."/>
            <person name="Chertkov O."/>
            <person name="Chen A."/>
            <person name="Saunders E."/>
            <person name="Lapidus A."/>
            <person name="Nolan M."/>
            <person name="Lucas S."/>
            <person name="Hammon N."/>
            <person name="Deshpande S."/>
            <person name="Cheng J.F."/>
            <person name="Han C."/>
            <person name="Tapia R."/>
            <person name="Goodwin L.A."/>
            <person name="Pitluck S."/>
            <person name="Liolios K."/>
            <person name="Pagani I."/>
            <person name="Ivanova N."/>
            <person name="Mikhailova N."/>
            <person name="Pati A."/>
            <person name="Palaniappan K."/>
            <person name="Land M."/>
            <person name="Pan C."/>
            <person name="Rohde M."/>
            <person name="Pukall R."/>
            <person name="Goker M."/>
            <person name="Detter J.C."/>
            <person name="Woyke T."/>
            <person name="Bristow J."/>
            <person name="Eisen J.A."/>
            <person name="Markowitz V."/>
            <person name="Hugenholtz P."/>
            <person name="Kyrpides N.C."/>
            <person name="Klenk H.P."/>
            <person name="Mavromatis K."/>
        </authorList>
    </citation>
    <scope>NUCLEOTIDE SEQUENCE [LARGE SCALE GENOMIC DNA]</scope>
    <source>
        <strain evidence="3">ATCC 700253 / DSM 10332 / NAL</strain>
    </source>
</reference>
<dbReference type="Proteomes" id="UP000005439">
    <property type="component" value="Chromosome"/>
</dbReference>
<dbReference type="HOGENOM" id="CLU_2572563_0_0_9"/>
<organism evidence="2 3">
    <name type="scientific">Sulfobacillus acidophilus (strain ATCC 700253 / DSM 10332 / NAL)</name>
    <dbReference type="NCBI Taxonomy" id="679936"/>
    <lineage>
        <taxon>Bacteria</taxon>
        <taxon>Bacillati</taxon>
        <taxon>Bacillota</taxon>
        <taxon>Clostridia</taxon>
        <taxon>Eubacteriales</taxon>
        <taxon>Clostridiales Family XVII. Incertae Sedis</taxon>
        <taxon>Sulfobacillus</taxon>
    </lineage>
</organism>
<accession>G8TXL2</accession>
<dbReference type="InterPro" id="IPR036249">
    <property type="entry name" value="Thioredoxin-like_sf"/>
</dbReference>
<evidence type="ECO:0000256" key="1">
    <source>
        <dbReference type="PROSITE-ProRule" id="PRU01282"/>
    </source>
</evidence>